<comment type="caution">
    <text evidence="4">The sequence shown here is derived from an EMBL/GenBank/DDBJ whole genome shotgun (WGS) entry which is preliminary data.</text>
</comment>
<reference evidence="4 5" key="1">
    <citation type="submission" date="2019-12" db="EMBL/GenBank/DDBJ databases">
        <title>Genome sequence of Streptomyces bambusae.</title>
        <authorList>
            <person name="Bansal K."/>
            <person name="Choksket S."/>
            <person name="Korpole S."/>
            <person name="Patil P.B."/>
        </authorList>
    </citation>
    <scope>NUCLEOTIDE SEQUENCE [LARGE SCALE GENOMIC DNA]</scope>
    <source>
        <strain evidence="4 5">SK60</strain>
    </source>
</reference>
<dbReference type="EC" id="4.2.3.-" evidence="2"/>
<dbReference type="Proteomes" id="UP000812013">
    <property type="component" value="Unassembled WGS sequence"/>
</dbReference>
<dbReference type="SFLD" id="SFLDG01020">
    <property type="entry name" value="Terpene_Cyclase_Like_2"/>
    <property type="match status" value="1"/>
</dbReference>
<dbReference type="Gene3D" id="1.10.600.10">
    <property type="entry name" value="Farnesyl Diphosphate Synthase"/>
    <property type="match status" value="1"/>
</dbReference>
<name>A0ABS6ZFA1_9ACTN</name>
<dbReference type="SFLD" id="SFLDS00005">
    <property type="entry name" value="Isoprenoid_Synthase_Type_I"/>
    <property type="match status" value="1"/>
</dbReference>
<keyword evidence="2" id="KW-0460">Magnesium</keyword>
<keyword evidence="1 2" id="KW-0456">Lyase</keyword>
<keyword evidence="2" id="KW-0479">Metal-binding</keyword>
<comment type="cofactor">
    <cofactor evidence="2">
        <name>Mg(2+)</name>
        <dbReference type="ChEBI" id="CHEBI:18420"/>
    </cofactor>
</comment>
<dbReference type="PANTHER" id="PTHR35201:SF4">
    <property type="entry name" value="BETA-PINACENE SYNTHASE-RELATED"/>
    <property type="match status" value="1"/>
</dbReference>
<gene>
    <name evidence="4" type="ORF">GPJ59_32480</name>
</gene>
<comment type="similarity">
    <text evidence="2">Belongs to the terpene synthase family.</text>
</comment>
<proteinExistence type="inferred from homology"/>
<evidence type="ECO:0000313" key="4">
    <source>
        <dbReference type="EMBL" id="MBW5486450.1"/>
    </source>
</evidence>
<dbReference type="InterPro" id="IPR034686">
    <property type="entry name" value="Terpene_cyclase-like_2"/>
</dbReference>
<dbReference type="EMBL" id="WTFF01000401">
    <property type="protein sequence ID" value="MBW5486450.1"/>
    <property type="molecule type" value="Genomic_DNA"/>
</dbReference>
<protein>
    <recommendedName>
        <fullName evidence="2">Terpene synthase</fullName>
        <ecNumber evidence="2">4.2.3.-</ecNumber>
    </recommendedName>
</protein>
<evidence type="ECO:0000256" key="2">
    <source>
        <dbReference type="RuleBase" id="RU366034"/>
    </source>
</evidence>
<feature type="region of interest" description="Disordered" evidence="3">
    <location>
        <begin position="1"/>
        <end position="20"/>
    </location>
</feature>
<dbReference type="InterPro" id="IPR008949">
    <property type="entry name" value="Isoprenoid_synthase_dom_sf"/>
</dbReference>
<evidence type="ECO:0000256" key="1">
    <source>
        <dbReference type="ARBA" id="ARBA00023239"/>
    </source>
</evidence>
<feature type="compositionally biased region" description="Gly residues" evidence="3">
    <location>
        <begin position="1"/>
        <end position="11"/>
    </location>
</feature>
<dbReference type="Pfam" id="PF19086">
    <property type="entry name" value="Terpene_syn_C_2"/>
    <property type="match status" value="1"/>
</dbReference>
<feature type="non-terminal residue" evidence="4">
    <location>
        <position position="1"/>
    </location>
</feature>
<evidence type="ECO:0000313" key="5">
    <source>
        <dbReference type="Proteomes" id="UP000812013"/>
    </source>
</evidence>
<dbReference type="SUPFAM" id="SSF48576">
    <property type="entry name" value="Terpenoid synthases"/>
    <property type="match status" value="1"/>
</dbReference>
<dbReference type="PANTHER" id="PTHR35201">
    <property type="entry name" value="TERPENE SYNTHASE"/>
    <property type="match status" value="1"/>
</dbReference>
<sequence>LGTGAVPGGPGASAPGIRSAFPPRATQLRRRSLSHVPYRKVGPWVTPDLSLPFPLGISPHLDHARRELVDWCRRSGLLQPQPGDPGSALWDERKLVGFDFALCAAGIDPDASPGALALSAQWMAWGTYADDYYPKVFGATRSPGAARAATRRLAAMMPVGPGPAARPAPATVLESSLKDLWARTAAGMGEGMRGEFRKTVLGMLDSWAWEIDNTTVHRVPDPVDYAEMRRWTFGSPTTMLLARLGHRDRGLPPELLRGGVIRSLENAASDVACIVNDLYSYRKEIEVEGEMHNHVLVTETFFGIDHHRAARIVADLMVRRTEEFEHIRDHQLPVLYEDLGLGRTTRGAVDAYVRELEDWMAGILHWHRETRRYRDEDLHPRPAAPGPGTRAAAVGSPTFGMAAATALTRKGSGR</sequence>
<organism evidence="4 5">
    <name type="scientific">Streptomyces bambusae</name>
    <dbReference type="NCBI Taxonomy" id="1550616"/>
    <lineage>
        <taxon>Bacteria</taxon>
        <taxon>Bacillati</taxon>
        <taxon>Actinomycetota</taxon>
        <taxon>Actinomycetes</taxon>
        <taxon>Kitasatosporales</taxon>
        <taxon>Streptomycetaceae</taxon>
        <taxon>Streptomyces</taxon>
    </lineage>
</organism>
<keyword evidence="5" id="KW-1185">Reference proteome</keyword>
<evidence type="ECO:0000256" key="3">
    <source>
        <dbReference type="SAM" id="MobiDB-lite"/>
    </source>
</evidence>
<accession>A0ABS6ZFA1</accession>